<feature type="compositionally biased region" description="Basic and acidic residues" evidence="1">
    <location>
        <begin position="179"/>
        <end position="191"/>
    </location>
</feature>
<feature type="region of interest" description="Disordered" evidence="1">
    <location>
        <begin position="82"/>
        <end position="191"/>
    </location>
</feature>
<dbReference type="AlphaFoldDB" id="A0A2P4Y961"/>
<feature type="compositionally biased region" description="Polar residues" evidence="1">
    <location>
        <begin position="127"/>
        <end position="150"/>
    </location>
</feature>
<gene>
    <name evidence="2" type="ORF">PHPALM_8698</name>
</gene>
<name>A0A2P4Y961_9STRA</name>
<evidence type="ECO:0000256" key="1">
    <source>
        <dbReference type="SAM" id="MobiDB-lite"/>
    </source>
</evidence>
<dbReference type="EMBL" id="NCKW01004882">
    <property type="protein sequence ID" value="POM74354.1"/>
    <property type="molecule type" value="Genomic_DNA"/>
</dbReference>
<feature type="compositionally biased region" description="Low complexity" evidence="1">
    <location>
        <begin position="163"/>
        <end position="173"/>
    </location>
</feature>
<reference evidence="2 3" key="1">
    <citation type="journal article" date="2017" name="Genome Biol. Evol.">
        <title>Phytophthora megakarya and P. palmivora, closely related causal agents of cacao black pod rot, underwent increases in genome sizes and gene numbers by different mechanisms.</title>
        <authorList>
            <person name="Ali S.S."/>
            <person name="Shao J."/>
            <person name="Lary D.J."/>
            <person name="Kronmiller B."/>
            <person name="Shen D."/>
            <person name="Strem M.D."/>
            <person name="Amoako-Attah I."/>
            <person name="Akrofi A.Y."/>
            <person name="Begoude B.A."/>
            <person name="Ten Hoopen G.M."/>
            <person name="Coulibaly K."/>
            <person name="Kebe B.I."/>
            <person name="Melnick R.L."/>
            <person name="Guiltinan M.J."/>
            <person name="Tyler B.M."/>
            <person name="Meinhardt L.W."/>
            <person name="Bailey B.A."/>
        </authorList>
    </citation>
    <scope>NUCLEOTIDE SEQUENCE [LARGE SCALE GENOMIC DNA]</scope>
    <source>
        <strain evidence="3">sbr112.9</strain>
    </source>
</reference>
<feature type="compositionally biased region" description="Polar residues" evidence="1">
    <location>
        <begin position="50"/>
        <end position="66"/>
    </location>
</feature>
<organism evidence="2 3">
    <name type="scientific">Phytophthora palmivora</name>
    <dbReference type="NCBI Taxonomy" id="4796"/>
    <lineage>
        <taxon>Eukaryota</taxon>
        <taxon>Sar</taxon>
        <taxon>Stramenopiles</taxon>
        <taxon>Oomycota</taxon>
        <taxon>Peronosporomycetes</taxon>
        <taxon>Peronosporales</taxon>
        <taxon>Peronosporaceae</taxon>
        <taxon>Phytophthora</taxon>
    </lineage>
</organism>
<dbReference type="Proteomes" id="UP000237271">
    <property type="component" value="Unassembled WGS sequence"/>
</dbReference>
<keyword evidence="3" id="KW-1185">Reference proteome</keyword>
<sequence>MRRKQHGVAATNVELTGPQPGVPFSTDSANMGRHRVISPRKSITVHHPTQIDTTNGQTEYSPQLNNINGAGLQLSIDTELVHQENSGQSPSPLSKSPSSTVSARRRPHPPGSAPNGQTIKRMDTCKLPTQYTEPIASRVSTPNVQPNQYHGKQRAKETVLTETASDSSTADSSLPGDQQGRDHNLNTDGWVKSDDVSSAEIAASCACGSSSSMVRWKQASVVPLR</sequence>
<proteinExistence type="predicted"/>
<comment type="caution">
    <text evidence="2">The sequence shown here is derived from an EMBL/GenBank/DDBJ whole genome shotgun (WGS) entry which is preliminary data.</text>
</comment>
<feature type="region of interest" description="Disordered" evidence="1">
    <location>
        <begin position="1"/>
        <end position="31"/>
    </location>
</feature>
<evidence type="ECO:0000313" key="3">
    <source>
        <dbReference type="Proteomes" id="UP000237271"/>
    </source>
</evidence>
<dbReference type="OrthoDB" id="129360at2759"/>
<feature type="compositionally biased region" description="Low complexity" evidence="1">
    <location>
        <begin position="86"/>
        <end position="102"/>
    </location>
</feature>
<protein>
    <submittedName>
        <fullName evidence="2">Uncharacterized protein</fullName>
    </submittedName>
</protein>
<accession>A0A2P4Y961</accession>
<feature type="region of interest" description="Disordered" evidence="1">
    <location>
        <begin position="44"/>
        <end position="66"/>
    </location>
</feature>
<evidence type="ECO:0000313" key="2">
    <source>
        <dbReference type="EMBL" id="POM74354.1"/>
    </source>
</evidence>